<dbReference type="GO" id="GO:0098797">
    <property type="term" value="C:plasma membrane protein complex"/>
    <property type="evidence" value="ECO:0007669"/>
    <property type="project" value="TreeGrafter"/>
</dbReference>
<feature type="signal peptide" evidence="10">
    <location>
        <begin position="1"/>
        <end position="18"/>
    </location>
</feature>
<dbReference type="InterPro" id="IPR037682">
    <property type="entry name" value="TonB_C"/>
</dbReference>
<dbReference type="GO" id="GO:0031992">
    <property type="term" value="F:energy transducer activity"/>
    <property type="evidence" value="ECO:0007669"/>
    <property type="project" value="TreeGrafter"/>
</dbReference>
<dbReference type="PANTHER" id="PTHR33446">
    <property type="entry name" value="PROTEIN TONB-RELATED"/>
    <property type="match status" value="1"/>
</dbReference>
<keyword evidence="10" id="KW-0732">Signal</keyword>
<evidence type="ECO:0000313" key="14">
    <source>
        <dbReference type="Proteomes" id="UP000297248"/>
    </source>
</evidence>
<evidence type="ECO:0000256" key="4">
    <source>
        <dbReference type="ARBA" id="ARBA00022475"/>
    </source>
</evidence>
<protein>
    <submittedName>
        <fullName evidence="13">TonB family protein</fullName>
    </submittedName>
</protein>
<evidence type="ECO:0000256" key="8">
    <source>
        <dbReference type="ARBA" id="ARBA00022989"/>
    </source>
</evidence>
<dbReference type="SUPFAM" id="SSF82185">
    <property type="entry name" value="Histone H3 K4-specific methyltransferase SET7/9 N-terminal domain"/>
    <property type="match status" value="1"/>
</dbReference>
<gene>
    <name evidence="13" type="ORF">E2R65_09275</name>
    <name evidence="12" type="ORF">GGR35_002840</name>
</gene>
<reference evidence="13 14" key="1">
    <citation type="journal article" date="2016" name="Int. J. Syst. Evol. Microbiol.">
        <title>Proposal of Mucilaginibacter phyllosphaerae sp. nov. isolated from the phyllosphere of Galium album.</title>
        <authorList>
            <person name="Aydogan E.L."/>
            <person name="Busse H.J."/>
            <person name="Moser G."/>
            <person name="Muller C."/>
            <person name="Kampfer P."/>
            <person name="Glaeser S.P."/>
        </authorList>
    </citation>
    <scope>NUCLEOTIDE SEQUENCE [LARGE SCALE GENOMIC DNA]</scope>
    <source>
        <strain evidence="13 14">PP-F2FG21</strain>
    </source>
</reference>
<dbReference type="EMBL" id="SNQG01000003">
    <property type="protein sequence ID" value="TEW66604.1"/>
    <property type="molecule type" value="Genomic_DNA"/>
</dbReference>
<dbReference type="Gene3D" id="3.30.1150.10">
    <property type="match status" value="1"/>
</dbReference>
<evidence type="ECO:0000256" key="5">
    <source>
        <dbReference type="ARBA" id="ARBA00022519"/>
    </source>
</evidence>
<accession>A0A4Y8AD73</accession>
<comment type="subcellular location">
    <subcellularLocation>
        <location evidence="1">Cell inner membrane</location>
        <topology evidence="1">Single-pass membrane protein</topology>
        <orientation evidence="1">Periplasmic side</orientation>
    </subcellularLocation>
</comment>
<evidence type="ECO:0000259" key="11">
    <source>
        <dbReference type="PROSITE" id="PS52015"/>
    </source>
</evidence>
<keyword evidence="9" id="KW-0472">Membrane</keyword>
<evidence type="ECO:0000256" key="3">
    <source>
        <dbReference type="ARBA" id="ARBA00022448"/>
    </source>
</evidence>
<dbReference type="AlphaFoldDB" id="A0A4Y8AD73"/>
<evidence type="ECO:0000313" key="15">
    <source>
        <dbReference type="Proteomes" id="UP000583101"/>
    </source>
</evidence>
<keyword evidence="8" id="KW-1133">Transmembrane helix</keyword>
<dbReference type="EMBL" id="JACIEG010000005">
    <property type="protein sequence ID" value="MBB3970224.1"/>
    <property type="molecule type" value="Genomic_DNA"/>
</dbReference>
<evidence type="ECO:0000313" key="13">
    <source>
        <dbReference type="EMBL" id="TEW66604.1"/>
    </source>
</evidence>
<dbReference type="PROSITE" id="PS52015">
    <property type="entry name" value="TONB_CTD"/>
    <property type="match status" value="1"/>
</dbReference>
<feature type="chain" id="PRO_5044616465" evidence="10">
    <location>
        <begin position="19"/>
        <end position="317"/>
    </location>
</feature>
<dbReference type="InterPro" id="IPR051045">
    <property type="entry name" value="TonB-dependent_transducer"/>
</dbReference>
<dbReference type="GO" id="GO:0055085">
    <property type="term" value="P:transmembrane transport"/>
    <property type="evidence" value="ECO:0007669"/>
    <property type="project" value="InterPro"/>
</dbReference>
<keyword evidence="6" id="KW-0812">Transmembrane</keyword>
<evidence type="ECO:0000256" key="6">
    <source>
        <dbReference type="ARBA" id="ARBA00022692"/>
    </source>
</evidence>
<feature type="domain" description="TonB C-terminal" evidence="11">
    <location>
        <begin position="225"/>
        <end position="317"/>
    </location>
</feature>
<dbReference type="OrthoDB" id="649093at2"/>
<dbReference type="SUPFAM" id="SSF74653">
    <property type="entry name" value="TolA/TonB C-terminal domain"/>
    <property type="match status" value="1"/>
</dbReference>
<keyword evidence="5" id="KW-0997">Cell inner membrane</keyword>
<evidence type="ECO:0000256" key="9">
    <source>
        <dbReference type="ARBA" id="ARBA00023136"/>
    </source>
</evidence>
<dbReference type="InterPro" id="IPR006260">
    <property type="entry name" value="TonB/TolA_C"/>
</dbReference>
<evidence type="ECO:0000256" key="1">
    <source>
        <dbReference type="ARBA" id="ARBA00004383"/>
    </source>
</evidence>
<keyword evidence="7" id="KW-0653">Protein transport</keyword>
<comment type="similarity">
    <text evidence="2">Belongs to the TonB family.</text>
</comment>
<dbReference type="Proteomes" id="UP000297248">
    <property type="component" value="Unassembled WGS sequence"/>
</dbReference>
<dbReference type="Proteomes" id="UP000583101">
    <property type="component" value="Unassembled WGS sequence"/>
</dbReference>
<evidence type="ECO:0000256" key="2">
    <source>
        <dbReference type="ARBA" id="ARBA00006555"/>
    </source>
</evidence>
<dbReference type="GO" id="GO:0015031">
    <property type="term" value="P:protein transport"/>
    <property type="evidence" value="ECO:0007669"/>
    <property type="project" value="UniProtKB-KW"/>
</dbReference>
<name>A0A4Y8AD73_9SPHI</name>
<proteinExistence type="inferred from homology"/>
<evidence type="ECO:0000313" key="12">
    <source>
        <dbReference type="EMBL" id="MBB3970224.1"/>
    </source>
</evidence>
<dbReference type="PANTHER" id="PTHR33446:SF2">
    <property type="entry name" value="PROTEIN TONB"/>
    <property type="match status" value="1"/>
</dbReference>
<evidence type="ECO:0000256" key="10">
    <source>
        <dbReference type="SAM" id="SignalP"/>
    </source>
</evidence>
<evidence type="ECO:0000256" key="7">
    <source>
        <dbReference type="ARBA" id="ARBA00022927"/>
    </source>
</evidence>
<organism evidence="13 14">
    <name type="scientific">Mucilaginibacter phyllosphaerae</name>
    <dbReference type="NCBI Taxonomy" id="1812349"/>
    <lineage>
        <taxon>Bacteria</taxon>
        <taxon>Pseudomonadati</taxon>
        <taxon>Bacteroidota</taxon>
        <taxon>Sphingobacteriia</taxon>
        <taxon>Sphingobacteriales</taxon>
        <taxon>Sphingobacteriaceae</taxon>
        <taxon>Mucilaginibacter</taxon>
    </lineage>
</organism>
<comment type="caution">
    <text evidence="13">The sequence shown here is derived from an EMBL/GenBank/DDBJ whole genome shotgun (WGS) entry which is preliminary data.</text>
</comment>
<keyword evidence="15" id="KW-1185">Reference proteome</keyword>
<keyword evidence="3" id="KW-0813">Transport</keyword>
<reference evidence="13" key="2">
    <citation type="submission" date="2019-03" db="EMBL/GenBank/DDBJ databases">
        <authorList>
            <person name="Yan Y.-Q."/>
            <person name="Du Z.-J."/>
        </authorList>
    </citation>
    <scope>NUCLEOTIDE SEQUENCE</scope>
    <source>
        <strain evidence="13">PP-F2FG21</strain>
    </source>
</reference>
<keyword evidence="4" id="KW-1003">Cell membrane</keyword>
<dbReference type="NCBIfam" id="TIGR01352">
    <property type="entry name" value="tonB_Cterm"/>
    <property type="match status" value="1"/>
</dbReference>
<sequence>MKLYCLLLFSFFSLQCLAQIEDRTYYDKNGWPAKSSDSIYYMQTIRPDSASKLFIVQQYYKNGQPKLIGKSISLTSLKFDGNVIEYYNNAKRKIMANYKDGNRFGSYYEYFPSGKLYVHKEYTLKKGPSDSLNFTIQNVYDTTGVVTATDGNGVYSQYDQNFTHVTESGPIKNGKRNGEWKGAYKERDITFVETYTDGELLSGEASSMGQKSSYKKRFIVPEFPGGDVAFGRFLGTHMRYPIIDLQNKVQGRVVLTFIIEKDGKITNLEILSSLSSTTDEEAVKTLTASSPWINGYEFGFPATIRYSMPITFSMANN</sequence>
<dbReference type="RefSeq" id="WP_134336214.1">
    <property type="nucleotide sequence ID" value="NZ_BMCZ01000003.1"/>
</dbReference>
<dbReference type="Pfam" id="PF03544">
    <property type="entry name" value="TonB_C"/>
    <property type="match status" value="1"/>
</dbReference>
<reference evidence="12 15" key="3">
    <citation type="submission" date="2020-08" db="EMBL/GenBank/DDBJ databases">
        <title>Genomic Encyclopedia of Type Strains, Phase IV (KMG-IV): sequencing the most valuable type-strain genomes for metagenomic binning, comparative biology and taxonomic classification.</title>
        <authorList>
            <person name="Goeker M."/>
        </authorList>
    </citation>
    <scope>NUCLEOTIDE SEQUENCE [LARGE SCALE GENOMIC DNA]</scope>
    <source>
        <strain evidence="12 15">DSM 100995</strain>
    </source>
</reference>